<evidence type="ECO:0000313" key="2">
    <source>
        <dbReference type="Proteomes" id="UP000525987"/>
    </source>
</evidence>
<gene>
    <name evidence="1" type="ORF">FHR96_003739</name>
</gene>
<sequence>MSNKLRMILDNLHDTATLTASTEGMPIEYTQRSGRSYVWRSEFQPVVDLPEQTIEATLAKPAYLDAVVIYAHNISTAGTVRVELMLSGSVVYDSGAVVATEIIPLGIWRAGIDPWGASALTGLPIRQYTSWIDPVVADAYRITINDPANPDDYLEIGRIFAGVTFSPELNPQYGVSLDWLDFTELQRTESGSLRAVGEGSARRLSIDLAHLSREGISENTRQLLTAGKRRDIYVSMYPEQGGMLENEHAFVARRGGDYTHTHSAYNQWQAPIQFDEV</sequence>
<protein>
    <submittedName>
        <fullName evidence="1">Uncharacterized protein</fullName>
    </submittedName>
</protein>
<evidence type="ECO:0000313" key="1">
    <source>
        <dbReference type="EMBL" id="MBB3142837.1"/>
    </source>
</evidence>
<proteinExistence type="predicted"/>
<dbReference type="RefSeq" id="WP_183389196.1">
    <property type="nucleotide sequence ID" value="NZ_JACHXM010000027.1"/>
</dbReference>
<dbReference type="EMBL" id="JACHXM010000027">
    <property type="protein sequence ID" value="MBB3142837.1"/>
    <property type="molecule type" value="Genomic_DNA"/>
</dbReference>
<dbReference type="AlphaFoldDB" id="A0A7W5C1D4"/>
<organism evidence="1 2">
    <name type="scientific">Halomonas organivorans</name>
    <dbReference type="NCBI Taxonomy" id="257772"/>
    <lineage>
        <taxon>Bacteria</taxon>
        <taxon>Pseudomonadati</taxon>
        <taxon>Pseudomonadota</taxon>
        <taxon>Gammaproteobacteria</taxon>
        <taxon>Oceanospirillales</taxon>
        <taxon>Halomonadaceae</taxon>
        <taxon>Halomonas</taxon>
    </lineage>
</organism>
<reference evidence="1 2" key="1">
    <citation type="submission" date="2020-08" db="EMBL/GenBank/DDBJ databases">
        <title>Genomic Encyclopedia of Type Strains, Phase III (KMG-III): the genomes of soil and plant-associated and newly described type strains.</title>
        <authorList>
            <person name="Whitman W."/>
        </authorList>
    </citation>
    <scope>NUCLEOTIDE SEQUENCE [LARGE SCALE GENOMIC DNA]</scope>
    <source>
        <strain evidence="1 2">CECT 5995</strain>
    </source>
</reference>
<accession>A0A7W5C1D4</accession>
<name>A0A7W5C1D4_9GAMM</name>
<comment type="caution">
    <text evidence="1">The sequence shown here is derived from an EMBL/GenBank/DDBJ whole genome shotgun (WGS) entry which is preliminary data.</text>
</comment>
<keyword evidence="2" id="KW-1185">Reference proteome</keyword>
<dbReference type="Proteomes" id="UP000525987">
    <property type="component" value="Unassembled WGS sequence"/>
</dbReference>